<feature type="chain" id="PRO_5016912567" evidence="1">
    <location>
        <begin position="19"/>
        <end position="263"/>
    </location>
</feature>
<keyword evidence="4" id="KW-1185">Reference proteome</keyword>
<dbReference type="InterPro" id="IPR037126">
    <property type="entry name" value="PdaC/RsiV-like_sf"/>
</dbReference>
<keyword evidence="1" id="KW-0732">Signal</keyword>
<dbReference type="Proteomes" id="UP000254651">
    <property type="component" value="Unassembled WGS sequence"/>
</dbReference>
<dbReference type="InterPro" id="IPR021729">
    <property type="entry name" value="DUF3298"/>
</dbReference>
<dbReference type="Gene3D" id="3.90.640.20">
    <property type="entry name" value="Heat-shock cognate protein, ATPase"/>
    <property type="match status" value="1"/>
</dbReference>
<evidence type="ECO:0000313" key="4">
    <source>
        <dbReference type="Proteomes" id="UP000254651"/>
    </source>
</evidence>
<evidence type="ECO:0000256" key="1">
    <source>
        <dbReference type="SAM" id="SignalP"/>
    </source>
</evidence>
<proteinExistence type="predicted"/>
<sequence length="263" mass="29400">MKTLPLIVFGLTACGASAALPPALETGQQTVYEQSRCLPDQSCLNVRVTLPQTGSAAVDEAVKQAAFQSDSGAPLSSDALKQQYRTQFQETFNQLREDSQNGREGMEYYLYDDTDLLYQRGNTAYFRNFSDSYTGGAHHNYSARYWMVDVGSGKVLTLDDLLLPGTQPRLDKLLQEAYEADIGNKADCGNPAECARAVRDHKEFFALKAPMTNFMTGPDGLTFHYSPYEIGPWAAGAIELTISWYELQDIIKPQYRWFNTHSK</sequence>
<dbReference type="Gene3D" id="3.30.565.40">
    <property type="entry name" value="Fervidobacterium nodosum Rt17-B1 like"/>
    <property type="match status" value="1"/>
</dbReference>
<dbReference type="EMBL" id="UGQS01000002">
    <property type="protein sequence ID" value="STZ76389.1"/>
    <property type="molecule type" value="Genomic_DNA"/>
</dbReference>
<accession>A0A378UI69</accession>
<dbReference type="AlphaFoldDB" id="A0A378UI69"/>
<feature type="signal peptide" evidence="1">
    <location>
        <begin position="1"/>
        <end position="18"/>
    </location>
</feature>
<evidence type="ECO:0000313" key="3">
    <source>
        <dbReference type="EMBL" id="STZ76389.1"/>
    </source>
</evidence>
<protein>
    <submittedName>
        <fullName evidence="3">Protein of uncharacterized function (DUF3298)</fullName>
    </submittedName>
</protein>
<dbReference type="Pfam" id="PF11738">
    <property type="entry name" value="DUF3298"/>
    <property type="match status" value="1"/>
</dbReference>
<name>A0A378UI69_BERDE</name>
<feature type="domain" description="DUF3298" evidence="2">
    <location>
        <begin position="159"/>
        <end position="244"/>
    </location>
</feature>
<organism evidence="3 4">
    <name type="scientific">Bergeriella denitrificans</name>
    <name type="common">Neisseria denitrificans</name>
    <dbReference type="NCBI Taxonomy" id="494"/>
    <lineage>
        <taxon>Bacteria</taxon>
        <taxon>Pseudomonadati</taxon>
        <taxon>Pseudomonadota</taxon>
        <taxon>Betaproteobacteria</taxon>
        <taxon>Neisseriales</taxon>
        <taxon>Neisseriaceae</taxon>
        <taxon>Bergeriella</taxon>
    </lineage>
</organism>
<reference evidence="3 4" key="1">
    <citation type="submission" date="2018-06" db="EMBL/GenBank/DDBJ databases">
        <authorList>
            <consortium name="Pathogen Informatics"/>
            <person name="Doyle S."/>
        </authorList>
    </citation>
    <scope>NUCLEOTIDE SEQUENCE [LARGE SCALE GENOMIC DNA]</scope>
    <source>
        <strain evidence="3 4">NCTC10295</strain>
    </source>
</reference>
<gene>
    <name evidence="3" type="ORF">NCTC10295_01153</name>
</gene>
<evidence type="ECO:0000259" key="2">
    <source>
        <dbReference type="Pfam" id="PF11738"/>
    </source>
</evidence>